<evidence type="ECO:0000256" key="3">
    <source>
        <dbReference type="ARBA" id="ARBA00023163"/>
    </source>
</evidence>
<dbReference type="Gene3D" id="1.10.10.60">
    <property type="entry name" value="Homeodomain-like"/>
    <property type="match status" value="1"/>
</dbReference>
<evidence type="ECO:0000256" key="1">
    <source>
        <dbReference type="ARBA" id="ARBA00023015"/>
    </source>
</evidence>
<dbReference type="PROSITE" id="PS00041">
    <property type="entry name" value="HTH_ARAC_FAMILY_1"/>
    <property type="match status" value="1"/>
</dbReference>
<dbReference type="SUPFAM" id="SSF46689">
    <property type="entry name" value="Homeodomain-like"/>
    <property type="match status" value="1"/>
</dbReference>
<keyword evidence="1" id="KW-0805">Transcription regulation</keyword>
<dbReference type="InterPro" id="IPR018062">
    <property type="entry name" value="HTH_AraC-typ_CS"/>
</dbReference>
<reference evidence="6" key="1">
    <citation type="submission" date="2015-12" db="EMBL/GenBank/DDBJ databases">
        <title>FDA dAtabase for Regulatory Grade micrObial Sequences (FDA-ARGOS): Supporting development and validation of Infectious Disease Dx tests.</title>
        <authorList>
            <person name="Case J."/>
            <person name="Tallon L."/>
            <person name="Sadzewicz L."/>
            <person name="Sengamalay N."/>
            <person name="Ott S."/>
            <person name="Godinez A."/>
            <person name="Nagaraj S."/>
            <person name="Nadendla S."/>
            <person name="Sichtig H."/>
        </authorList>
    </citation>
    <scope>NUCLEOTIDE SEQUENCE [LARGE SCALE GENOMIC DNA]</scope>
    <source>
        <strain evidence="6">FDAARGOS_147</strain>
    </source>
</reference>
<gene>
    <name evidence="5" type="ORF">AL504_01375</name>
</gene>
<feature type="domain" description="HTH araC/xylS-type" evidence="4">
    <location>
        <begin position="234"/>
        <end position="332"/>
    </location>
</feature>
<dbReference type="Proteomes" id="UP000060602">
    <property type="component" value="Chromosome"/>
</dbReference>
<keyword evidence="3" id="KW-0804">Transcription</keyword>
<dbReference type="InterPro" id="IPR050204">
    <property type="entry name" value="AraC_XylS_family_regulators"/>
</dbReference>
<keyword evidence="2" id="KW-0238">DNA-binding</keyword>
<dbReference type="PANTHER" id="PTHR46796:SF6">
    <property type="entry name" value="ARAC SUBFAMILY"/>
    <property type="match status" value="1"/>
</dbReference>
<name>A0A0X8NV13_ALCXX</name>
<dbReference type="Pfam" id="PF12833">
    <property type="entry name" value="HTH_18"/>
    <property type="match status" value="1"/>
</dbReference>
<dbReference type="PANTHER" id="PTHR46796">
    <property type="entry name" value="HTH-TYPE TRANSCRIPTIONAL ACTIVATOR RHAS-RELATED"/>
    <property type="match status" value="1"/>
</dbReference>
<dbReference type="SMART" id="SM00342">
    <property type="entry name" value="HTH_ARAC"/>
    <property type="match status" value="1"/>
</dbReference>
<dbReference type="GO" id="GO:0003700">
    <property type="term" value="F:DNA-binding transcription factor activity"/>
    <property type="evidence" value="ECO:0007669"/>
    <property type="project" value="InterPro"/>
</dbReference>
<proteinExistence type="predicted"/>
<accession>A0A0X8NV13</accession>
<sequence length="344" mass="38334">MNPSAYPAGQPPRMPPLIARHHFDVAAQAPERRLLAWRDQVGHVVDVLPSRDALRQPFNASIDRYHAGRLMFTDCRSDAMQLERSLVRISRDNIRDFALHVFLEGGVDAMTVRNGPRPAADGAAARVVAVDLGQPMRMRRQACRMLTLFVPAELVLEVFPDPQAIHGRMLQDATPLARLAIRQAAALGQSVRGLDLAQAEADITACARLLLAAFGKDARLSGNARAAGRAAMFGQLRRHIQANLHQAGLTPDSVIQALRLPRPTVYRLFQHEGGLGAYIRHLRLRLAAEELVRYPHLGVMEIAYGLGFGSASDFARAFRRAYDMPPQEFREQSWRWPERVTLRA</sequence>
<protein>
    <submittedName>
        <fullName evidence="5">AraC family transcriptional regulator</fullName>
    </submittedName>
</protein>
<evidence type="ECO:0000256" key="2">
    <source>
        <dbReference type="ARBA" id="ARBA00023125"/>
    </source>
</evidence>
<dbReference type="PROSITE" id="PS01124">
    <property type="entry name" value="HTH_ARAC_FAMILY_2"/>
    <property type="match status" value="1"/>
</dbReference>
<evidence type="ECO:0000259" key="4">
    <source>
        <dbReference type="PROSITE" id="PS01124"/>
    </source>
</evidence>
<organism evidence="5 6">
    <name type="scientific">Alcaligenes xylosoxydans xylosoxydans</name>
    <name type="common">Achromobacter xylosoxidans</name>
    <dbReference type="NCBI Taxonomy" id="85698"/>
    <lineage>
        <taxon>Bacteria</taxon>
        <taxon>Pseudomonadati</taxon>
        <taxon>Pseudomonadota</taxon>
        <taxon>Betaproteobacteria</taxon>
        <taxon>Burkholderiales</taxon>
        <taxon>Alcaligenaceae</taxon>
        <taxon>Achromobacter</taxon>
    </lineage>
</organism>
<dbReference type="InterPro" id="IPR018060">
    <property type="entry name" value="HTH_AraC"/>
</dbReference>
<dbReference type="InterPro" id="IPR009057">
    <property type="entry name" value="Homeodomain-like_sf"/>
</dbReference>
<evidence type="ECO:0000313" key="6">
    <source>
        <dbReference type="Proteomes" id="UP000060602"/>
    </source>
</evidence>
<evidence type="ECO:0000313" key="5">
    <source>
        <dbReference type="EMBL" id="AMG34829.1"/>
    </source>
</evidence>
<dbReference type="PRINTS" id="PR00032">
    <property type="entry name" value="HTHARAC"/>
</dbReference>
<dbReference type="InterPro" id="IPR020449">
    <property type="entry name" value="Tscrpt_reg_AraC-type_HTH"/>
</dbReference>
<dbReference type="EMBL" id="CP014060">
    <property type="protein sequence ID" value="AMG34829.1"/>
    <property type="molecule type" value="Genomic_DNA"/>
</dbReference>
<dbReference type="GO" id="GO:0043565">
    <property type="term" value="F:sequence-specific DNA binding"/>
    <property type="evidence" value="ECO:0007669"/>
    <property type="project" value="InterPro"/>
</dbReference>
<dbReference type="AlphaFoldDB" id="A0A0X8NV13"/>